<dbReference type="SUPFAM" id="SSF101386">
    <property type="entry name" value="all-alpha NTP pyrophosphatases"/>
    <property type="match status" value="1"/>
</dbReference>
<dbReference type="EMBL" id="UINC01025139">
    <property type="protein sequence ID" value="SVB00173.1"/>
    <property type="molecule type" value="Genomic_DNA"/>
</dbReference>
<accession>A0A382AGR0</accession>
<name>A0A382AGR0_9ZZZZ</name>
<dbReference type="GO" id="GO:0009143">
    <property type="term" value="P:nucleoside triphosphate catabolic process"/>
    <property type="evidence" value="ECO:0007669"/>
    <property type="project" value="InterPro"/>
</dbReference>
<dbReference type="Gene3D" id="1.10.287.1080">
    <property type="entry name" value="MazG-like"/>
    <property type="match status" value="1"/>
</dbReference>
<dbReference type="InterPro" id="IPR025984">
    <property type="entry name" value="DCTPP"/>
</dbReference>
<gene>
    <name evidence="1" type="ORF">METZ01_LOCUS153027</name>
</gene>
<dbReference type="CDD" id="cd11537">
    <property type="entry name" value="NTP-PPase_RS21-C6_like"/>
    <property type="match status" value="1"/>
</dbReference>
<organism evidence="1">
    <name type="scientific">marine metagenome</name>
    <dbReference type="NCBI Taxonomy" id="408172"/>
    <lineage>
        <taxon>unclassified sequences</taxon>
        <taxon>metagenomes</taxon>
        <taxon>ecological metagenomes</taxon>
    </lineage>
</organism>
<dbReference type="PANTHER" id="PTHR46523:SF1">
    <property type="entry name" value="DCTP PYROPHOSPHATASE 1"/>
    <property type="match status" value="1"/>
</dbReference>
<evidence type="ECO:0000313" key="1">
    <source>
        <dbReference type="EMBL" id="SVB00173.1"/>
    </source>
</evidence>
<sequence>MTDSFLRQLNEEVNLFVEERDWDLFQTPKNLSMALIVEAAELVEHFQWMQPEESDSLTNGKKEMVAEELADILIYTVRLADRLGLDLEQSAKDKLTKNRRKYPVEKARGKATKYTEL</sequence>
<protein>
    <recommendedName>
        <fullName evidence="2">NTP pyrophosphohydrolase MazG putative catalytic core domain-containing protein</fullName>
    </recommendedName>
</protein>
<dbReference type="AlphaFoldDB" id="A0A382AGR0"/>
<dbReference type="InterPro" id="IPR052555">
    <property type="entry name" value="dCTP_Pyrophosphatase"/>
</dbReference>
<dbReference type="Pfam" id="PF12643">
    <property type="entry name" value="MazG-like"/>
    <property type="match status" value="1"/>
</dbReference>
<reference evidence="1" key="1">
    <citation type="submission" date="2018-05" db="EMBL/GenBank/DDBJ databases">
        <authorList>
            <person name="Lanie J.A."/>
            <person name="Ng W.-L."/>
            <person name="Kazmierczak K.M."/>
            <person name="Andrzejewski T.M."/>
            <person name="Davidsen T.M."/>
            <person name="Wayne K.J."/>
            <person name="Tettelin H."/>
            <person name="Glass J.I."/>
            <person name="Rusch D."/>
            <person name="Podicherti R."/>
            <person name="Tsui H.-C.T."/>
            <person name="Winkler M.E."/>
        </authorList>
    </citation>
    <scope>NUCLEOTIDE SEQUENCE</scope>
</reference>
<evidence type="ECO:0008006" key="2">
    <source>
        <dbReference type="Google" id="ProtNLM"/>
    </source>
</evidence>
<proteinExistence type="predicted"/>
<dbReference type="PANTHER" id="PTHR46523">
    <property type="entry name" value="DCTP PYROPHOSPHATASE 1"/>
    <property type="match status" value="1"/>
</dbReference>
<dbReference type="PIRSF" id="PIRSF029826">
    <property type="entry name" value="UCP029826_pph"/>
    <property type="match status" value="1"/>
</dbReference>
<dbReference type="GO" id="GO:0047429">
    <property type="term" value="F:nucleoside triphosphate diphosphatase activity"/>
    <property type="evidence" value="ECO:0007669"/>
    <property type="project" value="InterPro"/>
</dbReference>